<comment type="caution">
    <text evidence="1">The sequence shown here is derived from an EMBL/GenBank/DDBJ whole genome shotgun (WGS) entry which is preliminary data.</text>
</comment>
<gene>
    <name evidence="1" type="ORF">LCGC14_1472710</name>
</gene>
<name>A0A0F9JCK6_9ZZZZ</name>
<reference evidence="1" key="1">
    <citation type="journal article" date="2015" name="Nature">
        <title>Complex archaea that bridge the gap between prokaryotes and eukaryotes.</title>
        <authorList>
            <person name="Spang A."/>
            <person name="Saw J.H."/>
            <person name="Jorgensen S.L."/>
            <person name="Zaremba-Niedzwiedzka K."/>
            <person name="Martijn J."/>
            <person name="Lind A.E."/>
            <person name="van Eijk R."/>
            <person name="Schleper C."/>
            <person name="Guy L."/>
            <person name="Ettema T.J."/>
        </authorList>
    </citation>
    <scope>NUCLEOTIDE SEQUENCE</scope>
</reference>
<protein>
    <submittedName>
        <fullName evidence="1">Uncharacterized protein</fullName>
    </submittedName>
</protein>
<evidence type="ECO:0000313" key="1">
    <source>
        <dbReference type="EMBL" id="KKM67273.1"/>
    </source>
</evidence>
<sequence>MRRNCEICKQKEARDLINIGIDIGFHIGDYGRGQYEKHKVKPKTIGMFSIYLCGKCKSSIETKDYFNINIYQRLSGFIKNEIKMEFIKNLIIENLK</sequence>
<accession>A0A0F9JCK6</accession>
<dbReference type="EMBL" id="LAZR01010378">
    <property type="protein sequence ID" value="KKM67273.1"/>
    <property type="molecule type" value="Genomic_DNA"/>
</dbReference>
<organism evidence="1">
    <name type="scientific">marine sediment metagenome</name>
    <dbReference type="NCBI Taxonomy" id="412755"/>
    <lineage>
        <taxon>unclassified sequences</taxon>
        <taxon>metagenomes</taxon>
        <taxon>ecological metagenomes</taxon>
    </lineage>
</organism>
<proteinExistence type="predicted"/>
<dbReference type="AlphaFoldDB" id="A0A0F9JCK6"/>